<feature type="transmembrane region" description="Helical" evidence="6">
    <location>
        <begin position="383"/>
        <end position="402"/>
    </location>
</feature>
<evidence type="ECO:0000256" key="5">
    <source>
        <dbReference type="ARBA" id="ARBA00023136"/>
    </source>
</evidence>
<dbReference type="RefSeq" id="WP_006862844.1">
    <property type="nucleotide sequence ID" value="NZ_ACCL02000014.1"/>
</dbReference>
<sequence length="443" mass="49206">MLLFYLYNISQKNGTGHVGEKGRGFRVPEKGSWKMKQNTKLWTKDFSCITAATVLSAIGGEAMNLPVSLLVFDETQSAFLSAVIMVCGMLPDVLLPVLAAPLIDKGGKKKWIVGMDALLAVLYVVMGVWISKNSFSFGVYVAFTLLAGTISVFYRLAYQAWYPDLIPAGEKQKGYAVSAMVYPIVMVVSAPFATFLYETLKMDVIFYIVAGITVASIIVESRVTEKQSTAEESYTFRQYRRDIAEGFTYIKKEKGIRNIYTYMAITQGTSEGLGIITQVYYQSQPWLTVTMLGFLKSAEMIGRVLGGFFQYTKEIPAKKRYAFTKFVYIFYNIIDMVLLFLPYPAMLASRFLCGGLGISSATVRETAVMSYLPEHMRARVNAFFNTLFAIGGVLFQFLAGALGEILPYRAVALLLGGASLVSVFFLIVLPAKDNRPVYEAVSR</sequence>
<dbReference type="PANTHER" id="PTHR23513">
    <property type="entry name" value="INTEGRAL MEMBRANE EFFLUX PROTEIN-RELATED"/>
    <property type="match status" value="1"/>
</dbReference>
<reference evidence="7" key="1">
    <citation type="submission" date="2009-07" db="EMBL/GenBank/DDBJ databases">
        <authorList>
            <person name="Weinstock G."/>
            <person name="Sodergren E."/>
            <person name="Clifton S."/>
            <person name="Fulton L."/>
            <person name="Fulton B."/>
            <person name="Courtney L."/>
            <person name="Fronick C."/>
            <person name="Harrison M."/>
            <person name="Strong C."/>
            <person name="Farmer C."/>
            <person name="Delahaunty K."/>
            <person name="Markovic C."/>
            <person name="Hall O."/>
            <person name="Minx P."/>
            <person name="Tomlinson C."/>
            <person name="Mitreva M."/>
            <person name="Nelson J."/>
            <person name="Hou S."/>
            <person name="Wollam A."/>
            <person name="Pepin K.H."/>
            <person name="Johnson M."/>
            <person name="Bhonagiri V."/>
            <person name="Nash W.E."/>
            <person name="Warren W."/>
            <person name="Chinwalla A."/>
            <person name="Mardis E.R."/>
            <person name="Wilson R.K."/>
        </authorList>
    </citation>
    <scope>NUCLEOTIDE SEQUENCE [LARGE SCALE GENOMIC DNA]</scope>
    <source>
        <strain evidence="7">DSM 14469</strain>
    </source>
</reference>
<feature type="transmembrane region" description="Helical" evidence="6">
    <location>
        <begin position="78"/>
        <end position="99"/>
    </location>
</feature>
<dbReference type="Gene3D" id="1.20.1250.20">
    <property type="entry name" value="MFS general substrate transporter like domains"/>
    <property type="match status" value="2"/>
</dbReference>
<evidence type="ECO:0000256" key="4">
    <source>
        <dbReference type="ARBA" id="ARBA00022989"/>
    </source>
</evidence>
<organism evidence="7 8">
    <name type="scientific">Marvinbryantia formatexigens DSM 14469</name>
    <dbReference type="NCBI Taxonomy" id="478749"/>
    <lineage>
        <taxon>Bacteria</taxon>
        <taxon>Bacillati</taxon>
        <taxon>Bacillota</taxon>
        <taxon>Clostridia</taxon>
        <taxon>Lachnospirales</taxon>
        <taxon>Lachnospiraceae</taxon>
        <taxon>Marvinbryantia</taxon>
    </lineage>
</organism>
<dbReference type="CDD" id="cd06173">
    <property type="entry name" value="MFS_MefA_like"/>
    <property type="match status" value="1"/>
</dbReference>
<dbReference type="GO" id="GO:0005886">
    <property type="term" value="C:plasma membrane"/>
    <property type="evidence" value="ECO:0007669"/>
    <property type="project" value="UniProtKB-SubCell"/>
</dbReference>
<feature type="transmembrane region" description="Helical" evidence="6">
    <location>
        <begin position="408"/>
        <end position="429"/>
    </location>
</feature>
<dbReference type="InterPro" id="IPR011701">
    <property type="entry name" value="MFS"/>
</dbReference>
<keyword evidence="2" id="KW-1003">Cell membrane</keyword>
<dbReference type="Proteomes" id="UP000005561">
    <property type="component" value="Unassembled WGS sequence"/>
</dbReference>
<evidence type="ECO:0000256" key="6">
    <source>
        <dbReference type="SAM" id="Phobius"/>
    </source>
</evidence>
<evidence type="ECO:0000313" key="7">
    <source>
        <dbReference type="EMBL" id="EET59935.1"/>
    </source>
</evidence>
<dbReference type="SUPFAM" id="SSF103473">
    <property type="entry name" value="MFS general substrate transporter"/>
    <property type="match status" value="1"/>
</dbReference>
<feature type="transmembrane region" description="Helical" evidence="6">
    <location>
        <begin position="321"/>
        <end position="341"/>
    </location>
</feature>
<dbReference type="InterPro" id="IPR036259">
    <property type="entry name" value="MFS_trans_sf"/>
</dbReference>
<name>C6LHE8_9FIRM</name>
<dbReference type="STRING" id="168384.SAMN05660368_00719"/>
<dbReference type="GO" id="GO:0022857">
    <property type="term" value="F:transmembrane transporter activity"/>
    <property type="evidence" value="ECO:0007669"/>
    <property type="project" value="InterPro"/>
</dbReference>
<gene>
    <name evidence="7" type="ORF">BRYFOR_08059</name>
</gene>
<feature type="transmembrane region" description="Helical" evidence="6">
    <location>
        <begin position="179"/>
        <end position="198"/>
    </location>
</feature>
<feature type="transmembrane region" description="Helical" evidence="6">
    <location>
        <begin position="111"/>
        <end position="131"/>
    </location>
</feature>
<evidence type="ECO:0000256" key="3">
    <source>
        <dbReference type="ARBA" id="ARBA00022692"/>
    </source>
</evidence>
<dbReference type="EMBL" id="ACCL02000014">
    <property type="protein sequence ID" value="EET59935.1"/>
    <property type="molecule type" value="Genomic_DNA"/>
</dbReference>
<dbReference type="eggNOG" id="COG2814">
    <property type="taxonomic scope" value="Bacteria"/>
</dbReference>
<proteinExistence type="predicted"/>
<keyword evidence="8" id="KW-1185">Reference proteome</keyword>
<comment type="caution">
    <text evidence="7">The sequence shown here is derived from an EMBL/GenBank/DDBJ whole genome shotgun (WGS) entry which is preliminary data.</text>
</comment>
<dbReference type="Pfam" id="PF07690">
    <property type="entry name" value="MFS_1"/>
    <property type="match status" value="2"/>
</dbReference>
<dbReference type="AlphaFoldDB" id="C6LHE8"/>
<feature type="transmembrane region" description="Helical" evidence="6">
    <location>
        <begin position="137"/>
        <end position="158"/>
    </location>
</feature>
<keyword evidence="3 6" id="KW-0812">Transmembrane</keyword>
<keyword evidence="4 6" id="KW-1133">Transmembrane helix</keyword>
<comment type="subcellular location">
    <subcellularLocation>
        <location evidence="1">Cell membrane</location>
        <topology evidence="1">Multi-pass membrane protein</topology>
    </subcellularLocation>
</comment>
<keyword evidence="5 6" id="KW-0472">Membrane</keyword>
<evidence type="ECO:0000313" key="8">
    <source>
        <dbReference type="Proteomes" id="UP000005561"/>
    </source>
</evidence>
<dbReference type="PANTHER" id="PTHR23513:SF6">
    <property type="entry name" value="MAJOR FACILITATOR SUPERFAMILY ASSOCIATED DOMAIN-CONTAINING PROTEIN"/>
    <property type="match status" value="1"/>
</dbReference>
<accession>C6LHE8</accession>
<protein>
    <submittedName>
        <fullName evidence="7">Transporter, major facilitator family protein</fullName>
    </submittedName>
</protein>
<evidence type="ECO:0000256" key="2">
    <source>
        <dbReference type="ARBA" id="ARBA00022475"/>
    </source>
</evidence>
<evidence type="ECO:0000256" key="1">
    <source>
        <dbReference type="ARBA" id="ARBA00004651"/>
    </source>
</evidence>